<dbReference type="SUPFAM" id="SSF54637">
    <property type="entry name" value="Thioesterase/thiol ester dehydrase-isomerase"/>
    <property type="match status" value="1"/>
</dbReference>
<dbReference type="Gene3D" id="3.10.129.10">
    <property type="entry name" value="Hotdog Thioesterase"/>
    <property type="match status" value="1"/>
</dbReference>
<evidence type="ECO:0000313" key="1">
    <source>
        <dbReference type="EMBL" id="KAH8096588.1"/>
    </source>
</evidence>
<dbReference type="EMBL" id="JAEVFJ010000023">
    <property type="protein sequence ID" value="KAH8096588.1"/>
    <property type="molecule type" value="Genomic_DNA"/>
</dbReference>
<dbReference type="AlphaFoldDB" id="A0A8K0UM53"/>
<name>A0A8K0UM53_9AGAR</name>
<evidence type="ECO:0008006" key="3">
    <source>
        <dbReference type="Google" id="ProtNLM"/>
    </source>
</evidence>
<dbReference type="Proteomes" id="UP000813824">
    <property type="component" value="Unassembled WGS sequence"/>
</dbReference>
<protein>
    <recommendedName>
        <fullName evidence="3">Thioesterase domain-containing protein</fullName>
    </recommendedName>
</protein>
<evidence type="ECO:0000313" key="2">
    <source>
        <dbReference type="Proteomes" id="UP000813824"/>
    </source>
</evidence>
<sequence length="204" mass="21900">MVLRHFHIDAFTLTMRLDDLYSLPRAPPPNDDPSTIRGNVSAKHKEILANILGWKTRPGKKAFGNGAAFKIKLVEADVIENVMGEGSEGTTAREARIAAEVTVEDGMLNGFGACFCLGLATGMNPDGVSTSMEVKWHSPAPVGTILRMVGISLTMTKRSTISRAEIYDKNTGRLLVSLIHSVAPVEHCSKTSIKPSAGQASARL</sequence>
<dbReference type="OrthoDB" id="2831072at2759"/>
<organism evidence="1 2">
    <name type="scientific">Cristinia sonorae</name>
    <dbReference type="NCBI Taxonomy" id="1940300"/>
    <lineage>
        <taxon>Eukaryota</taxon>
        <taxon>Fungi</taxon>
        <taxon>Dikarya</taxon>
        <taxon>Basidiomycota</taxon>
        <taxon>Agaricomycotina</taxon>
        <taxon>Agaricomycetes</taxon>
        <taxon>Agaricomycetidae</taxon>
        <taxon>Agaricales</taxon>
        <taxon>Pleurotineae</taxon>
        <taxon>Stephanosporaceae</taxon>
        <taxon>Cristinia</taxon>
    </lineage>
</organism>
<keyword evidence="2" id="KW-1185">Reference proteome</keyword>
<dbReference type="InterPro" id="IPR029069">
    <property type="entry name" value="HotDog_dom_sf"/>
</dbReference>
<dbReference type="CDD" id="cd03440">
    <property type="entry name" value="hot_dog"/>
    <property type="match status" value="1"/>
</dbReference>
<proteinExistence type="predicted"/>
<comment type="caution">
    <text evidence="1">The sequence shown here is derived from an EMBL/GenBank/DDBJ whole genome shotgun (WGS) entry which is preliminary data.</text>
</comment>
<accession>A0A8K0UM53</accession>
<reference evidence="1" key="1">
    <citation type="journal article" date="2021" name="New Phytol.">
        <title>Evolutionary innovations through gain and loss of genes in the ectomycorrhizal Boletales.</title>
        <authorList>
            <person name="Wu G."/>
            <person name="Miyauchi S."/>
            <person name="Morin E."/>
            <person name="Kuo A."/>
            <person name="Drula E."/>
            <person name="Varga T."/>
            <person name="Kohler A."/>
            <person name="Feng B."/>
            <person name="Cao Y."/>
            <person name="Lipzen A."/>
            <person name="Daum C."/>
            <person name="Hundley H."/>
            <person name="Pangilinan J."/>
            <person name="Johnson J."/>
            <person name="Barry K."/>
            <person name="LaButti K."/>
            <person name="Ng V."/>
            <person name="Ahrendt S."/>
            <person name="Min B."/>
            <person name="Choi I.G."/>
            <person name="Park H."/>
            <person name="Plett J.M."/>
            <person name="Magnuson J."/>
            <person name="Spatafora J.W."/>
            <person name="Nagy L.G."/>
            <person name="Henrissat B."/>
            <person name="Grigoriev I.V."/>
            <person name="Yang Z.L."/>
            <person name="Xu J."/>
            <person name="Martin F.M."/>
        </authorList>
    </citation>
    <scope>NUCLEOTIDE SEQUENCE</scope>
    <source>
        <strain evidence="1">KKN 215</strain>
    </source>
</reference>
<gene>
    <name evidence="1" type="ORF">BXZ70DRAFT_324249</name>
</gene>